<feature type="domain" description="Methyltransferase" evidence="9">
    <location>
        <begin position="69"/>
        <end position="193"/>
    </location>
</feature>
<dbReference type="InterPro" id="IPR029063">
    <property type="entry name" value="SAM-dependent_MTases_sf"/>
</dbReference>
<keyword evidence="1 10" id="KW-0808">Transferase</keyword>
<evidence type="ECO:0000259" key="9">
    <source>
        <dbReference type="Pfam" id="PF13847"/>
    </source>
</evidence>
<dbReference type="InterPro" id="IPR026669">
    <property type="entry name" value="Arsenite_MeTrfase-like"/>
</dbReference>
<dbReference type="InterPro" id="IPR025714">
    <property type="entry name" value="Methyltranfer_dom"/>
</dbReference>
<dbReference type="STRING" id="714315.GCA_000516535_01367"/>
<dbReference type="Pfam" id="PF13847">
    <property type="entry name" value="Methyltransf_31"/>
    <property type="match status" value="1"/>
</dbReference>
<evidence type="ECO:0000256" key="8">
    <source>
        <dbReference type="ARBA" id="ARBA00048428"/>
    </source>
</evidence>
<comment type="catalytic activity">
    <reaction evidence="6">
        <text>arsenic triglutathione + [thioredoxin]-dithiol + S-adenosyl-L-methionine + 2 H2O = methylarsonous acid + [thioredoxin]-disulfide + 3 glutathione + S-adenosyl-L-homocysteine + H(+)</text>
        <dbReference type="Rhea" id="RHEA:69460"/>
        <dbReference type="Rhea" id="RHEA-COMP:10698"/>
        <dbReference type="Rhea" id="RHEA-COMP:10700"/>
        <dbReference type="ChEBI" id="CHEBI:15377"/>
        <dbReference type="ChEBI" id="CHEBI:15378"/>
        <dbReference type="ChEBI" id="CHEBI:17826"/>
        <dbReference type="ChEBI" id="CHEBI:29950"/>
        <dbReference type="ChEBI" id="CHEBI:50058"/>
        <dbReference type="ChEBI" id="CHEBI:57856"/>
        <dbReference type="ChEBI" id="CHEBI:57925"/>
        <dbReference type="ChEBI" id="CHEBI:59789"/>
        <dbReference type="ChEBI" id="CHEBI:183640"/>
        <dbReference type="EC" id="2.1.1.137"/>
    </reaction>
</comment>
<evidence type="ECO:0000313" key="10">
    <source>
        <dbReference type="EMBL" id="BBM36430.1"/>
    </source>
</evidence>
<accession>A0A510JAU9</accession>
<comment type="catalytic activity">
    <reaction evidence="8">
        <text>arsenic triglutathione + 3 [thioredoxin]-dithiol + 3 S-adenosyl-L-methionine = trimethylarsine + 3 [thioredoxin]-disulfide + 3 glutathione + 3 S-adenosyl-L-homocysteine + 3 H(+)</text>
        <dbReference type="Rhea" id="RHEA:69432"/>
        <dbReference type="Rhea" id="RHEA-COMP:10698"/>
        <dbReference type="Rhea" id="RHEA-COMP:10700"/>
        <dbReference type="ChEBI" id="CHEBI:15378"/>
        <dbReference type="ChEBI" id="CHEBI:27130"/>
        <dbReference type="ChEBI" id="CHEBI:29950"/>
        <dbReference type="ChEBI" id="CHEBI:50058"/>
        <dbReference type="ChEBI" id="CHEBI:57856"/>
        <dbReference type="ChEBI" id="CHEBI:57925"/>
        <dbReference type="ChEBI" id="CHEBI:59789"/>
        <dbReference type="ChEBI" id="CHEBI:183640"/>
        <dbReference type="EC" id="2.1.1.137"/>
    </reaction>
</comment>
<dbReference type="RefSeq" id="WP_026737731.1">
    <property type="nucleotide sequence ID" value="NZ_AP019822.1"/>
</dbReference>
<name>A0A510JAU9_9FUSO</name>
<dbReference type="GO" id="GO:0030791">
    <property type="term" value="F:arsenite methyltransferase activity"/>
    <property type="evidence" value="ECO:0007669"/>
    <property type="project" value="UniProtKB-EC"/>
</dbReference>
<evidence type="ECO:0000256" key="1">
    <source>
        <dbReference type="ARBA" id="ARBA00022679"/>
    </source>
</evidence>
<evidence type="ECO:0000256" key="7">
    <source>
        <dbReference type="ARBA" id="ARBA00047943"/>
    </source>
</evidence>
<protein>
    <recommendedName>
        <fullName evidence="5">Arsenite methyltransferase</fullName>
        <ecNumber evidence="4">2.1.1.137</ecNumber>
    </recommendedName>
</protein>
<reference evidence="10 11" key="1">
    <citation type="submission" date="2019-07" db="EMBL/GenBank/DDBJ databases">
        <title>Complete Genome Sequence of Leptotrichia goodfellowii Strain JCM 16774.</title>
        <authorList>
            <person name="Watanabe S."/>
            <person name="Cui L."/>
        </authorList>
    </citation>
    <scope>NUCLEOTIDE SEQUENCE [LARGE SCALE GENOMIC DNA]</scope>
    <source>
        <strain evidence="10 11">JCM16774</strain>
    </source>
</reference>
<gene>
    <name evidence="10" type="ORF">JCM16774_1362</name>
</gene>
<keyword evidence="2" id="KW-0949">S-adenosyl-L-methionine</keyword>
<evidence type="ECO:0000313" key="11">
    <source>
        <dbReference type="Proteomes" id="UP000321606"/>
    </source>
</evidence>
<evidence type="ECO:0000256" key="3">
    <source>
        <dbReference type="ARBA" id="ARBA00034487"/>
    </source>
</evidence>
<evidence type="ECO:0000256" key="6">
    <source>
        <dbReference type="ARBA" id="ARBA00047941"/>
    </source>
</evidence>
<dbReference type="CDD" id="cd02440">
    <property type="entry name" value="AdoMet_MTases"/>
    <property type="match status" value="1"/>
</dbReference>
<dbReference type="EC" id="2.1.1.137" evidence="4"/>
<organism evidence="10 11">
    <name type="scientific">Pseudoleptotrichia goodfellowii</name>
    <dbReference type="NCBI Taxonomy" id="157692"/>
    <lineage>
        <taxon>Bacteria</taxon>
        <taxon>Fusobacteriati</taxon>
        <taxon>Fusobacteriota</taxon>
        <taxon>Fusobacteriia</taxon>
        <taxon>Fusobacteriales</taxon>
        <taxon>Leptotrichiaceae</taxon>
        <taxon>Pseudoleptotrichia</taxon>
    </lineage>
</organism>
<dbReference type="KEGG" id="lgo:JCM16774_1362"/>
<dbReference type="OrthoDB" id="9791837at2"/>
<dbReference type="AlphaFoldDB" id="A0A510JAU9"/>
<dbReference type="PANTHER" id="PTHR43675:SF8">
    <property type="entry name" value="ARSENITE METHYLTRANSFERASE"/>
    <property type="match status" value="1"/>
</dbReference>
<dbReference type="PANTHER" id="PTHR43675">
    <property type="entry name" value="ARSENITE METHYLTRANSFERASE"/>
    <property type="match status" value="1"/>
</dbReference>
<keyword evidence="10" id="KW-0489">Methyltransferase</keyword>
<evidence type="ECO:0000256" key="2">
    <source>
        <dbReference type="ARBA" id="ARBA00022691"/>
    </source>
</evidence>
<evidence type="ECO:0000256" key="4">
    <source>
        <dbReference type="ARBA" id="ARBA00034521"/>
    </source>
</evidence>
<evidence type="ECO:0000256" key="5">
    <source>
        <dbReference type="ARBA" id="ARBA00034545"/>
    </source>
</evidence>
<sequence length="196" mass="22833">MKNKNDNEKIREKVDEFYQKIFDKEYKTHISPEKISESLGYNQEMLKQLPEEADTGLSCGNPLENLILNDGETLIDLGCGTGKDIFLTRMKYPNSGVLYGMDRLEDIIKKAEKIRDMKKFKNIEFRRGTLTNMPFDSNSIDKAISNCVINLEPDKQKTYDELYRILKSGGKFYISDIILKKDLPKEWRKSEKMHCT</sequence>
<dbReference type="GO" id="GO:0032259">
    <property type="term" value="P:methylation"/>
    <property type="evidence" value="ECO:0007669"/>
    <property type="project" value="UniProtKB-KW"/>
</dbReference>
<proteinExistence type="inferred from homology"/>
<dbReference type="Gene3D" id="3.40.50.150">
    <property type="entry name" value="Vaccinia Virus protein VP39"/>
    <property type="match status" value="1"/>
</dbReference>
<comment type="catalytic activity">
    <reaction evidence="7">
        <text>arsenic triglutathione + 2 [thioredoxin]-dithiol + 2 S-adenosyl-L-methionine + H2O = dimethylarsinous acid + 2 [thioredoxin]-disulfide + 3 glutathione + 2 S-adenosyl-L-homocysteine + 2 H(+)</text>
        <dbReference type="Rhea" id="RHEA:69464"/>
        <dbReference type="Rhea" id="RHEA-COMP:10698"/>
        <dbReference type="Rhea" id="RHEA-COMP:10700"/>
        <dbReference type="ChEBI" id="CHEBI:15377"/>
        <dbReference type="ChEBI" id="CHEBI:15378"/>
        <dbReference type="ChEBI" id="CHEBI:23808"/>
        <dbReference type="ChEBI" id="CHEBI:29950"/>
        <dbReference type="ChEBI" id="CHEBI:50058"/>
        <dbReference type="ChEBI" id="CHEBI:57856"/>
        <dbReference type="ChEBI" id="CHEBI:57925"/>
        <dbReference type="ChEBI" id="CHEBI:59789"/>
        <dbReference type="ChEBI" id="CHEBI:183640"/>
        <dbReference type="EC" id="2.1.1.137"/>
    </reaction>
</comment>
<dbReference type="Proteomes" id="UP000321606">
    <property type="component" value="Chromosome"/>
</dbReference>
<dbReference type="SUPFAM" id="SSF53335">
    <property type="entry name" value="S-adenosyl-L-methionine-dependent methyltransferases"/>
    <property type="match status" value="1"/>
</dbReference>
<dbReference type="EMBL" id="AP019822">
    <property type="protein sequence ID" value="BBM36430.1"/>
    <property type="molecule type" value="Genomic_DNA"/>
</dbReference>
<comment type="similarity">
    <text evidence="3">Belongs to the methyltransferase superfamily. Arsenite methyltransferase family.</text>
</comment>